<organism evidence="6 7">
    <name type="scientific">Candida maltosa (strain Xu316)</name>
    <name type="common">Yeast</name>
    <dbReference type="NCBI Taxonomy" id="1245528"/>
    <lineage>
        <taxon>Eukaryota</taxon>
        <taxon>Fungi</taxon>
        <taxon>Dikarya</taxon>
        <taxon>Ascomycota</taxon>
        <taxon>Saccharomycotina</taxon>
        <taxon>Pichiomycetes</taxon>
        <taxon>Debaryomycetaceae</taxon>
        <taxon>Candida/Lodderomyces clade</taxon>
        <taxon>Candida</taxon>
    </lineage>
</organism>
<keyword evidence="4 5" id="KW-0472">Membrane</keyword>
<evidence type="ECO:0000256" key="2">
    <source>
        <dbReference type="ARBA" id="ARBA00022692"/>
    </source>
</evidence>
<dbReference type="GO" id="GO:0016020">
    <property type="term" value="C:membrane"/>
    <property type="evidence" value="ECO:0007669"/>
    <property type="project" value="UniProtKB-SubCell"/>
</dbReference>
<evidence type="ECO:0000256" key="3">
    <source>
        <dbReference type="ARBA" id="ARBA00022989"/>
    </source>
</evidence>
<comment type="subcellular location">
    <subcellularLocation>
        <location evidence="1">Membrane</location>
        <topology evidence="1">Multi-pass membrane protein</topology>
    </subcellularLocation>
</comment>
<name>M3IRF4_CANMX</name>
<reference evidence="6 7" key="1">
    <citation type="submission" date="2013-02" db="EMBL/GenBank/DDBJ databases">
        <title>Genome sequence of Candida maltosa Xu316, a potential industrial strain for xylitol and ethanol production.</title>
        <authorList>
            <person name="Yu J."/>
            <person name="Wang Q."/>
            <person name="Geng X."/>
            <person name="Bao W."/>
            <person name="He P."/>
            <person name="Cai J."/>
        </authorList>
    </citation>
    <scope>NUCLEOTIDE SEQUENCE [LARGE SCALE GENOMIC DNA]</scope>
    <source>
        <strain evidence="7">Xu316</strain>
    </source>
</reference>
<proteinExistence type="predicted"/>
<protein>
    <submittedName>
        <fullName evidence="6">Uncharacterized protein</fullName>
    </submittedName>
</protein>
<dbReference type="OMA" id="ILAPCPQ"/>
<dbReference type="PANTHER" id="PTHR46283">
    <property type="entry name" value="E3 UBIQUITIN-PROTEIN LIGASE MARCH5"/>
    <property type="match status" value="1"/>
</dbReference>
<dbReference type="HOGENOM" id="CLU_016808_0_0_1"/>
<dbReference type="EMBL" id="AOGT01000816">
    <property type="protein sequence ID" value="EMG49086.1"/>
    <property type="molecule type" value="Genomic_DNA"/>
</dbReference>
<feature type="transmembrane region" description="Helical" evidence="5">
    <location>
        <begin position="526"/>
        <end position="548"/>
    </location>
</feature>
<dbReference type="eggNOG" id="ENOG502S532">
    <property type="taxonomic scope" value="Eukaryota"/>
</dbReference>
<keyword evidence="3 5" id="KW-1133">Transmembrane helix</keyword>
<keyword evidence="2 5" id="KW-0812">Transmembrane</keyword>
<dbReference type="Proteomes" id="UP000011777">
    <property type="component" value="Unassembled WGS sequence"/>
</dbReference>
<keyword evidence="7" id="KW-1185">Reference proteome</keyword>
<dbReference type="STRING" id="1245528.M3IRF4"/>
<comment type="caution">
    <text evidence="6">The sequence shown here is derived from an EMBL/GenBank/DDBJ whole genome shotgun (WGS) entry which is preliminary data.</text>
</comment>
<evidence type="ECO:0000256" key="1">
    <source>
        <dbReference type="ARBA" id="ARBA00004141"/>
    </source>
</evidence>
<feature type="transmembrane region" description="Helical" evidence="5">
    <location>
        <begin position="175"/>
        <end position="200"/>
    </location>
</feature>
<evidence type="ECO:0000313" key="7">
    <source>
        <dbReference type="Proteomes" id="UP000011777"/>
    </source>
</evidence>
<evidence type="ECO:0000313" key="6">
    <source>
        <dbReference type="EMBL" id="EMG49086.1"/>
    </source>
</evidence>
<accession>M3IRF4</accession>
<gene>
    <name evidence="6" type="ORF">G210_0231</name>
</gene>
<sequence length="634" mass="70963">MSEYNSEDDTSDVRCCFCLGSESDIPPFGTIDDAKDLMSPCNTCSIVSHKKCLLDWFDSIPPDKIHIVQSDHRSSIQEDTSRSSQRNQRTEIYIELSPRAVLSWFGNVNNRRNALTNQINNSAALPNSGGDGSGGDRPIYILAPCPQCKEDIVFSMHKSSLLSLHSSAKSSISRVVQYGGVFLGITSALTGVFSMAYIGLTTCGLKMIECIIPPSTLVKLLTKKAFLRSDSSYQALLKVLFGEAGINRYLVENLEQGLMQGILDPFKVSRIPILPIVMYRARTTSIFDCFFGKNKLHYLLTEGMIAGYISSMGDHELLRAVLKNIYEGLKSPYSLSSFNILKGVDLLKSTNIISMLVPLRWIYSIIYRLTFNRRYFDLTMSVRPRGIANSLSSEEVEKLEDLNTQMQDISKSHKRIYKKISKQLDTNPNYIPLISPILKYIYKNILYYSKIKQTGLSYLKMKLITNLKYTIACLKHDFSITLTFESMIVKSLTTIIWPFLSSKLNLLIILPIIAKKIPGLSLDKQILIGNVIGLVGVAVIKEFINLYLTTIKVNQMRYIRPVGPRDAQIVRNVHDSMMNGDSQDNNNDNDDDGNVSDEVIIEYEIADDSDSDSGFGLQAFTSLLTGEFPGGFPG</sequence>
<dbReference type="AlphaFoldDB" id="M3IRF4"/>
<dbReference type="OrthoDB" id="5817083at2759"/>
<evidence type="ECO:0000256" key="4">
    <source>
        <dbReference type="ARBA" id="ARBA00023136"/>
    </source>
</evidence>
<evidence type="ECO:0000256" key="5">
    <source>
        <dbReference type="SAM" id="Phobius"/>
    </source>
</evidence>